<protein>
    <submittedName>
        <fullName evidence="1">Uncharacterized protein</fullName>
    </submittedName>
</protein>
<evidence type="ECO:0000313" key="1">
    <source>
        <dbReference type="EMBL" id="CAK0897044.1"/>
    </source>
</evidence>
<reference evidence="1" key="1">
    <citation type="submission" date="2023-10" db="EMBL/GenBank/DDBJ databases">
        <authorList>
            <person name="Chen Y."/>
            <person name="Shah S."/>
            <person name="Dougan E. K."/>
            <person name="Thang M."/>
            <person name="Chan C."/>
        </authorList>
    </citation>
    <scope>NUCLEOTIDE SEQUENCE [LARGE SCALE GENOMIC DNA]</scope>
</reference>
<proteinExistence type="predicted"/>
<keyword evidence="2" id="KW-1185">Reference proteome</keyword>
<organism evidence="1 2">
    <name type="scientific">Prorocentrum cordatum</name>
    <dbReference type="NCBI Taxonomy" id="2364126"/>
    <lineage>
        <taxon>Eukaryota</taxon>
        <taxon>Sar</taxon>
        <taxon>Alveolata</taxon>
        <taxon>Dinophyceae</taxon>
        <taxon>Prorocentrales</taxon>
        <taxon>Prorocentraceae</taxon>
        <taxon>Prorocentrum</taxon>
    </lineage>
</organism>
<evidence type="ECO:0000313" key="2">
    <source>
        <dbReference type="Proteomes" id="UP001189429"/>
    </source>
</evidence>
<dbReference type="Proteomes" id="UP001189429">
    <property type="component" value="Unassembled WGS sequence"/>
</dbReference>
<gene>
    <name evidence="1" type="ORF">PCOR1329_LOCUS75333</name>
</gene>
<comment type="caution">
    <text evidence="1">The sequence shown here is derived from an EMBL/GenBank/DDBJ whole genome shotgun (WGS) entry which is preliminary data.</text>
</comment>
<dbReference type="EMBL" id="CAUYUJ010020274">
    <property type="protein sequence ID" value="CAK0897044.1"/>
    <property type="molecule type" value="Genomic_DNA"/>
</dbReference>
<sequence length="354" mass="39370">MACAAARAAFSRGGLQMRAARFVLLTAACLALSLVSTVAVAVYTAKRLSGVYFAHWVAASNALLDCLSVAVFSGLAGPRSLQVLALDSFSAINSYTDDQMQAFYEEYLEYLDRARVKWVLCGYLRRLAAAGKAMPRYQEVSSYQAVVGSSGFPLLRDGLKHRFVLSHPWLSKEHPDPQGAKLKLLVHQLDMLQASDSDGVFIDYMSLPQHDKQNLDLQRLELEQRFPKPGQHPAVRTEAEEAQFKQALSAMEQIYSVGKTPVIVLPMDNLVETGKEYISRGWCFLEFCLAMSFDNIANAEVHEPVRRLIVDVRNMKGDTVHGFRKAFKSTHFTNKGDADVVLRLFENTLNLGSA</sequence>
<accession>A0ABN9XC88</accession>
<name>A0ABN9XC88_9DINO</name>